<dbReference type="InterPro" id="IPR050736">
    <property type="entry name" value="Sensor_HK_Regulatory"/>
</dbReference>
<feature type="region of interest" description="Disordered" evidence="6">
    <location>
        <begin position="514"/>
        <end position="550"/>
    </location>
</feature>
<dbReference type="InterPro" id="IPR036097">
    <property type="entry name" value="HisK_dim/P_sf"/>
</dbReference>
<name>A0ABU8S3T3_9SPHN</name>
<feature type="region of interest" description="Disordered" evidence="6">
    <location>
        <begin position="144"/>
        <end position="175"/>
    </location>
</feature>
<dbReference type="Gene3D" id="1.10.287.130">
    <property type="match status" value="1"/>
</dbReference>
<organism evidence="8 9">
    <name type="scientific">Novosphingobium aquae</name>
    <dbReference type="NCBI Taxonomy" id="3133435"/>
    <lineage>
        <taxon>Bacteria</taxon>
        <taxon>Pseudomonadati</taxon>
        <taxon>Pseudomonadota</taxon>
        <taxon>Alphaproteobacteria</taxon>
        <taxon>Sphingomonadales</taxon>
        <taxon>Sphingomonadaceae</taxon>
        <taxon>Novosphingobium</taxon>
    </lineage>
</organism>
<protein>
    <recommendedName>
        <fullName evidence="2">histidine kinase</fullName>
        <ecNumber evidence="2">2.7.13.3</ecNumber>
    </recommendedName>
</protein>
<evidence type="ECO:0000256" key="2">
    <source>
        <dbReference type="ARBA" id="ARBA00012438"/>
    </source>
</evidence>
<evidence type="ECO:0000259" key="7">
    <source>
        <dbReference type="SMART" id="SM00388"/>
    </source>
</evidence>
<reference evidence="8 9" key="1">
    <citation type="submission" date="2024-03" db="EMBL/GenBank/DDBJ databases">
        <authorList>
            <person name="Jo J.-H."/>
        </authorList>
    </citation>
    <scope>NUCLEOTIDE SEQUENCE [LARGE SCALE GENOMIC DNA]</scope>
    <source>
        <strain evidence="8 9">AS3R-12</strain>
    </source>
</reference>
<dbReference type="EMBL" id="JBBHJY010000001">
    <property type="protein sequence ID" value="MEJ6008607.1"/>
    <property type="molecule type" value="Genomic_DNA"/>
</dbReference>
<dbReference type="PANTHER" id="PTHR43711:SF1">
    <property type="entry name" value="HISTIDINE KINASE 1"/>
    <property type="match status" value="1"/>
</dbReference>
<evidence type="ECO:0000313" key="8">
    <source>
        <dbReference type="EMBL" id="MEJ6008607.1"/>
    </source>
</evidence>
<evidence type="ECO:0000256" key="3">
    <source>
        <dbReference type="ARBA" id="ARBA00022679"/>
    </source>
</evidence>
<dbReference type="GO" id="GO:0016301">
    <property type="term" value="F:kinase activity"/>
    <property type="evidence" value="ECO:0007669"/>
    <property type="project" value="UniProtKB-KW"/>
</dbReference>
<dbReference type="EC" id="2.7.13.3" evidence="2"/>
<dbReference type="SUPFAM" id="SSF47384">
    <property type="entry name" value="Homodimeric domain of signal transducing histidine kinase"/>
    <property type="match status" value="1"/>
</dbReference>
<proteinExistence type="predicted"/>
<evidence type="ECO:0000256" key="4">
    <source>
        <dbReference type="ARBA" id="ARBA00022777"/>
    </source>
</evidence>
<evidence type="ECO:0000256" key="1">
    <source>
        <dbReference type="ARBA" id="ARBA00000085"/>
    </source>
</evidence>
<feature type="compositionally biased region" description="Basic and acidic residues" evidence="6">
    <location>
        <begin position="518"/>
        <end position="527"/>
    </location>
</feature>
<dbReference type="InterPro" id="IPR003661">
    <property type="entry name" value="HisK_dim/P_dom"/>
</dbReference>
<dbReference type="CDD" id="cd00082">
    <property type="entry name" value="HisKA"/>
    <property type="match status" value="1"/>
</dbReference>
<dbReference type="SMART" id="SM00388">
    <property type="entry name" value="HisKA"/>
    <property type="match status" value="1"/>
</dbReference>
<comment type="caution">
    <text evidence="8">The sequence shown here is derived from an EMBL/GenBank/DDBJ whole genome shotgun (WGS) entry which is preliminary data.</text>
</comment>
<evidence type="ECO:0000256" key="5">
    <source>
        <dbReference type="ARBA" id="ARBA00023012"/>
    </source>
</evidence>
<dbReference type="PANTHER" id="PTHR43711">
    <property type="entry name" value="TWO-COMPONENT HISTIDINE KINASE"/>
    <property type="match status" value="1"/>
</dbReference>
<dbReference type="RefSeq" id="WP_339964197.1">
    <property type="nucleotide sequence ID" value="NZ_JBBHJY010000001.1"/>
</dbReference>
<feature type="domain" description="Signal transduction histidine kinase dimerisation/phosphoacceptor" evidence="7">
    <location>
        <begin position="315"/>
        <end position="383"/>
    </location>
</feature>
<evidence type="ECO:0000313" key="9">
    <source>
        <dbReference type="Proteomes" id="UP001379235"/>
    </source>
</evidence>
<dbReference type="Pfam" id="PF00512">
    <property type="entry name" value="HisKA"/>
    <property type="match status" value="1"/>
</dbReference>
<keyword evidence="3" id="KW-0808">Transferase</keyword>
<dbReference type="Proteomes" id="UP001379235">
    <property type="component" value="Unassembled WGS sequence"/>
</dbReference>
<accession>A0ABU8S3T3</accession>
<keyword evidence="4 8" id="KW-0418">Kinase</keyword>
<sequence length="550" mass="58163">MQIDDRLHTVLRTRAGGETSARTQFRQLVDLLGTLPSDARGEVIDAAWVKLAELSQAIPAADRASAVAEAGLRLRSPRLVAELARAEPQIADAALSAAQLGEDEWLDLIPALPAQVRPLLRQRDDLGTRVEGLLDRLGIARHALPPAGRASRHPANDTQPARKAKVESGTPESEEGIGAIVRRIEAYRARHTARDSEPVEAGPSQPLAAVAFTCDESGRIDWAEAGAAPAVIGLALFSRDRSAAAQGFPAITARFARRVPISGETLHIEGSTAIAGEWRVDAQARFDQRGRFTGYEGRLRRPCPPEMAPESAQGSEADRLRQLIHELRTPINAIQGFAEVIQQQLFGPTPHEYRAHAAAIAGDAARMLAGFDDLERLAKLATGAMSLEPGACDLGEVAQSLTDHLAPHMAARDSAFVSHAPAPALPLGMAREEAERLLWRLLATLASSAAPSERMALSLTASGGTASLTLALPRALADQSDIFHAAAPNSSTPLSAGMFGAGFALRLAANEAKAGGGKLERQGDSLRLELPLTTSDLTAPADTESKGLPG</sequence>
<evidence type="ECO:0000256" key="6">
    <source>
        <dbReference type="SAM" id="MobiDB-lite"/>
    </source>
</evidence>
<feature type="region of interest" description="Disordered" evidence="6">
    <location>
        <begin position="296"/>
        <end position="315"/>
    </location>
</feature>
<keyword evidence="5" id="KW-0902">Two-component regulatory system</keyword>
<keyword evidence="9" id="KW-1185">Reference proteome</keyword>
<gene>
    <name evidence="8" type="ORF">WG900_01600</name>
</gene>
<comment type="catalytic activity">
    <reaction evidence="1">
        <text>ATP + protein L-histidine = ADP + protein N-phospho-L-histidine.</text>
        <dbReference type="EC" id="2.7.13.3"/>
    </reaction>
</comment>